<feature type="domain" description="Methyl-accepting transducer" evidence="5">
    <location>
        <begin position="145"/>
        <end position="399"/>
    </location>
</feature>
<accession>A0A2S7F7A2</accession>
<dbReference type="GO" id="GO:0016020">
    <property type="term" value="C:membrane"/>
    <property type="evidence" value="ECO:0007669"/>
    <property type="project" value="InterPro"/>
</dbReference>
<evidence type="ECO:0000256" key="4">
    <source>
        <dbReference type="SAM" id="Phobius"/>
    </source>
</evidence>
<dbReference type="RefSeq" id="WP_043666347.1">
    <property type="nucleotide sequence ID" value="NZ_JSEG01000023.1"/>
</dbReference>
<comment type="caution">
    <text evidence="6">The sequence shown here is derived from an EMBL/GenBank/DDBJ whole genome shotgun (WGS) entry which is preliminary data.</text>
</comment>
<name>A0A2S7F7A2_CLOBU</name>
<dbReference type="AlphaFoldDB" id="A0A2S7F7A2"/>
<dbReference type="Pfam" id="PF00672">
    <property type="entry name" value="HAMP"/>
    <property type="match status" value="1"/>
</dbReference>
<dbReference type="SUPFAM" id="SSF58104">
    <property type="entry name" value="Methyl-accepting chemotaxis protein (MCP) signaling domain"/>
    <property type="match status" value="1"/>
</dbReference>
<evidence type="ECO:0000313" key="6">
    <source>
        <dbReference type="EMBL" id="PPV12915.1"/>
    </source>
</evidence>
<feature type="transmembrane region" description="Helical" evidence="4">
    <location>
        <begin position="12"/>
        <end position="33"/>
    </location>
</feature>
<dbReference type="PANTHER" id="PTHR32089">
    <property type="entry name" value="METHYL-ACCEPTING CHEMOTAXIS PROTEIN MCPB"/>
    <property type="match status" value="1"/>
</dbReference>
<keyword evidence="4" id="KW-0472">Membrane</keyword>
<evidence type="ECO:0000313" key="7">
    <source>
        <dbReference type="Proteomes" id="UP000238081"/>
    </source>
</evidence>
<feature type="transmembrane region" description="Helical" evidence="4">
    <location>
        <begin position="69"/>
        <end position="92"/>
    </location>
</feature>
<dbReference type="InterPro" id="IPR003660">
    <property type="entry name" value="HAMP_dom"/>
</dbReference>
<organism evidence="6 7">
    <name type="scientific">Clostridium butyricum</name>
    <dbReference type="NCBI Taxonomy" id="1492"/>
    <lineage>
        <taxon>Bacteria</taxon>
        <taxon>Bacillati</taxon>
        <taxon>Bacillota</taxon>
        <taxon>Clostridia</taxon>
        <taxon>Eubacteriales</taxon>
        <taxon>Clostridiaceae</taxon>
        <taxon>Clostridium</taxon>
    </lineage>
</organism>
<gene>
    <name evidence="6" type="ORF">AWN73_17505</name>
</gene>
<reference evidence="6 7" key="1">
    <citation type="submission" date="2016-01" db="EMBL/GenBank/DDBJ databases">
        <title>Characterization of the Clostridium difficile lineages that are prevalent in Hong Kong and China.</title>
        <authorList>
            <person name="Kwok J.S.-L."/>
            <person name="Lam W.-Y."/>
            <person name="Ip M."/>
            <person name="Chan T.-F."/>
            <person name="Hawkey P.M."/>
            <person name="Tsui S.K.-W."/>
        </authorList>
    </citation>
    <scope>NUCLEOTIDE SEQUENCE [LARGE SCALE GENOMIC DNA]</scope>
    <source>
        <strain evidence="6 7">300064</strain>
    </source>
</reference>
<proteinExistence type="inferred from homology"/>
<evidence type="ECO:0000259" key="5">
    <source>
        <dbReference type="PROSITE" id="PS50111"/>
    </source>
</evidence>
<dbReference type="EMBL" id="LRDH01000130">
    <property type="protein sequence ID" value="PPV12915.1"/>
    <property type="molecule type" value="Genomic_DNA"/>
</dbReference>
<comment type="similarity">
    <text evidence="2">Belongs to the methyl-accepting chemotaxis (MCP) protein family.</text>
</comment>
<evidence type="ECO:0000256" key="2">
    <source>
        <dbReference type="ARBA" id="ARBA00029447"/>
    </source>
</evidence>
<dbReference type="InterPro" id="IPR004089">
    <property type="entry name" value="MCPsignal_dom"/>
</dbReference>
<dbReference type="SMART" id="SM00283">
    <property type="entry name" value="MA"/>
    <property type="match status" value="1"/>
</dbReference>
<evidence type="ECO:0000256" key="3">
    <source>
        <dbReference type="PROSITE-ProRule" id="PRU00284"/>
    </source>
</evidence>
<keyword evidence="1 3" id="KW-0807">Transducer</keyword>
<dbReference type="Pfam" id="PF00015">
    <property type="entry name" value="MCPsignal"/>
    <property type="match status" value="1"/>
</dbReference>
<dbReference type="GO" id="GO:0007165">
    <property type="term" value="P:signal transduction"/>
    <property type="evidence" value="ECO:0007669"/>
    <property type="project" value="UniProtKB-KW"/>
</dbReference>
<keyword evidence="4" id="KW-1133">Transmembrane helix</keyword>
<dbReference type="CDD" id="cd06225">
    <property type="entry name" value="HAMP"/>
    <property type="match status" value="1"/>
</dbReference>
<dbReference type="PANTHER" id="PTHR32089:SF112">
    <property type="entry name" value="LYSOZYME-LIKE PROTEIN-RELATED"/>
    <property type="match status" value="1"/>
</dbReference>
<sequence length="445" mass="49463">MTKEFSTLKNKLIYSSIIPLILALISFFLFNIYTINTIFINPLALELQSNTSLNINIISSINKLKILDIIFLILLIFITIILLRRIIIFLILPIKSLEISIKQLSMGDLITPIEVKGNDELSNIAKSLDYHRCSMRTLILNLKNISNEISLESQNNINNSHVLNSICQNQISSISNINLSMNDWIKSINQIVSLSNNLSNLLSDTKSINTDASDKFDLILDMSQNGFSDMQELQNAINNISESIDTLKDIVVNVNNSTLEVNDVLSSIDNIAKQTTLLSLNANIEAARAGEHGKGFSVVAEEIGNLAHITTTFVKTISNITTNVDISVKEMMDKTKENVDNIKDHSHLISMSCDAFEDINFYINEENAFINTMINKLITINDSATSLSNMISNNSIDIGEILTTSSLLNSNLEDIAKSNESMRLSGSNISKSVIKLKECLSSYDI</sequence>
<evidence type="ECO:0000256" key="1">
    <source>
        <dbReference type="ARBA" id="ARBA00023224"/>
    </source>
</evidence>
<protein>
    <submittedName>
        <fullName evidence="6">Chemotaxis protein</fullName>
    </submittedName>
</protein>
<keyword evidence="4" id="KW-0812">Transmembrane</keyword>
<dbReference type="PROSITE" id="PS50111">
    <property type="entry name" value="CHEMOTAXIS_TRANSDUC_2"/>
    <property type="match status" value="1"/>
</dbReference>
<dbReference type="Proteomes" id="UP000238081">
    <property type="component" value="Unassembled WGS sequence"/>
</dbReference>
<dbReference type="Gene3D" id="1.10.287.950">
    <property type="entry name" value="Methyl-accepting chemotaxis protein"/>
    <property type="match status" value="1"/>
</dbReference>
<dbReference type="Gene3D" id="6.10.340.10">
    <property type="match status" value="1"/>
</dbReference>